<dbReference type="OrthoDB" id="4096798at2759"/>
<protein>
    <submittedName>
        <fullName evidence="2">Uncharacterized protein</fullName>
    </submittedName>
</protein>
<evidence type="ECO:0000256" key="1">
    <source>
        <dbReference type="SAM" id="MobiDB-lite"/>
    </source>
</evidence>
<dbReference type="Proteomes" id="UP000095038">
    <property type="component" value="Unassembled WGS sequence"/>
</dbReference>
<dbReference type="GeneID" id="30968866"/>
<feature type="compositionally biased region" description="Basic and acidic residues" evidence="1">
    <location>
        <begin position="33"/>
        <end position="42"/>
    </location>
</feature>
<gene>
    <name evidence="2" type="ORF">ASCRUDRAFT_97173</name>
</gene>
<feature type="region of interest" description="Disordered" evidence="1">
    <location>
        <begin position="29"/>
        <end position="163"/>
    </location>
</feature>
<dbReference type="RefSeq" id="XP_020049887.1">
    <property type="nucleotide sequence ID" value="XM_020195230.1"/>
</dbReference>
<feature type="compositionally biased region" description="Polar residues" evidence="1">
    <location>
        <begin position="65"/>
        <end position="74"/>
    </location>
</feature>
<feature type="compositionally biased region" description="Basic and acidic residues" evidence="1">
    <location>
        <begin position="92"/>
        <end position="103"/>
    </location>
</feature>
<name>A0A1D2VPP0_9ASCO</name>
<dbReference type="EMBL" id="KV454475">
    <property type="protein sequence ID" value="ODV63580.1"/>
    <property type="molecule type" value="Genomic_DNA"/>
</dbReference>
<feature type="compositionally biased region" description="Basic residues" evidence="1">
    <location>
        <begin position="43"/>
        <end position="63"/>
    </location>
</feature>
<dbReference type="AlphaFoldDB" id="A0A1D2VPP0"/>
<reference evidence="3" key="1">
    <citation type="submission" date="2016-05" db="EMBL/GenBank/DDBJ databases">
        <title>Comparative genomics of biotechnologically important yeasts.</title>
        <authorList>
            <consortium name="DOE Joint Genome Institute"/>
            <person name="Riley R."/>
            <person name="Haridas S."/>
            <person name="Wolfe K.H."/>
            <person name="Lopes M.R."/>
            <person name="Hittinger C.T."/>
            <person name="Goker M."/>
            <person name="Salamov A."/>
            <person name="Wisecaver J."/>
            <person name="Long T.M."/>
            <person name="Aerts A.L."/>
            <person name="Barry K."/>
            <person name="Choi C."/>
            <person name="Clum A."/>
            <person name="Coughlan A.Y."/>
            <person name="Deshpande S."/>
            <person name="Douglass A.P."/>
            <person name="Hanson S.J."/>
            <person name="Klenk H.-P."/>
            <person name="Labutti K."/>
            <person name="Lapidus A."/>
            <person name="Lindquist E."/>
            <person name="Lipzen A."/>
            <person name="Meier-Kolthoff J.P."/>
            <person name="Ohm R.A."/>
            <person name="Otillar R.P."/>
            <person name="Pangilinan J."/>
            <person name="Peng Y."/>
            <person name="Rokas A."/>
            <person name="Rosa C.A."/>
            <person name="Scheuner C."/>
            <person name="Sibirny A.A."/>
            <person name="Slot J.C."/>
            <person name="Stielow J.B."/>
            <person name="Sun H."/>
            <person name="Kurtzman C.P."/>
            <person name="Blackwell M."/>
            <person name="Grigoriev I.V."/>
            <person name="Jeffries T.W."/>
        </authorList>
    </citation>
    <scope>NUCLEOTIDE SEQUENCE [LARGE SCALE GENOMIC DNA]</scope>
    <source>
        <strain evidence="3">DSM 1968</strain>
    </source>
</reference>
<dbReference type="InParanoid" id="A0A1D2VPP0"/>
<feature type="compositionally biased region" description="Basic and acidic residues" evidence="1">
    <location>
        <begin position="146"/>
        <end position="163"/>
    </location>
</feature>
<sequence>MALHNYIYSKHQDDVIDKIARPSDYNFNKFRLRKSDPNSELKVKHKHKYKYKDKSKSQKRRQSPNREQNNSSAHASHKRERHGGGRLANESGGKEDKEKKEQNGTDEQSGIEKKSEHRDHTHRLGSDESSTKRADKDGGEQLLAGHDSDKEVTKDDASKLLER</sequence>
<evidence type="ECO:0000313" key="3">
    <source>
        <dbReference type="Proteomes" id="UP000095038"/>
    </source>
</evidence>
<keyword evidence="3" id="KW-1185">Reference proteome</keyword>
<evidence type="ECO:0000313" key="2">
    <source>
        <dbReference type="EMBL" id="ODV63580.1"/>
    </source>
</evidence>
<feature type="compositionally biased region" description="Basic and acidic residues" evidence="1">
    <location>
        <begin position="110"/>
        <end position="139"/>
    </location>
</feature>
<accession>A0A1D2VPP0</accession>
<organism evidence="2 3">
    <name type="scientific">Ascoidea rubescens DSM 1968</name>
    <dbReference type="NCBI Taxonomy" id="1344418"/>
    <lineage>
        <taxon>Eukaryota</taxon>
        <taxon>Fungi</taxon>
        <taxon>Dikarya</taxon>
        <taxon>Ascomycota</taxon>
        <taxon>Saccharomycotina</taxon>
        <taxon>Saccharomycetes</taxon>
        <taxon>Ascoideaceae</taxon>
        <taxon>Ascoidea</taxon>
    </lineage>
</organism>
<proteinExistence type="predicted"/>